<accession>A0AB36PS33</accession>
<protein>
    <submittedName>
        <fullName evidence="1">Uncharacterized protein</fullName>
    </submittedName>
</protein>
<organism evidence="1 2">
    <name type="scientific">Brucella melitensis</name>
    <dbReference type="NCBI Taxonomy" id="29459"/>
    <lineage>
        <taxon>Bacteria</taxon>
        <taxon>Pseudomonadati</taxon>
        <taxon>Pseudomonadota</taxon>
        <taxon>Alphaproteobacteria</taxon>
        <taxon>Hyphomicrobiales</taxon>
        <taxon>Brucellaceae</taxon>
        <taxon>Brucella/Ochrobactrum group</taxon>
        <taxon>Brucella</taxon>
    </lineage>
</organism>
<dbReference type="AlphaFoldDB" id="A0AB36PS33"/>
<gene>
    <name evidence="1" type="ORF">BI318_13940</name>
</gene>
<evidence type="ECO:0000313" key="2">
    <source>
        <dbReference type="Proteomes" id="UP000216335"/>
    </source>
</evidence>
<dbReference type="EMBL" id="NGJQ01000015">
    <property type="protein sequence ID" value="OZV58481.1"/>
    <property type="molecule type" value="Genomic_DNA"/>
</dbReference>
<proteinExistence type="predicted"/>
<evidence type="ECO:0000313" key="1">
    <source>
        <dbReference type="EMBL" id="OZV58481.1"/>
    </source>
</evidence>
<sequence length="80" mass="9181">MQGVIIQHKGGIFRRMAGHCRKAFRLQRQLKHIAEKRRHVFRSTTCIKTSRASLSQDGFLLKAKSSPLRRYNLIDGSIAC</sequence>
<reference evidence="1 2" key="1">
    <citation type="submission" date="2017-05" db="EMBL/GenBank/DDBJ databases">
        <title>The genome sequence of the facultative intracellular pathogen Brucella melitensis KIV-L.</title>
        <authorList>
            <person name="Pisarenko S."/>
            <person name="Kovalev D."/>
            <person name="Khachaturova A."/>
            <person name="Kulichenko A."/>
        </authorList>
    </citation>
    <scope>NUCLEOTIDE SEQUENCE [LARGE SCALE GENOMIC DNA]</scope>
    <source>
        <strain evidence="1 2">KIV-L</strain>
    </source>
</reference>
<comment type="caution">
    <text evidence="1">The sequence shown here is derived from an EMBL/GenBank/DDBJ whole genome shotgun (WGS) entry which is preliminary data.</text>
</comment>
<dbReference type="Proteomes" id="UP000216335">
    <property type="component" value="Unassembled WGS sequence"/>
</dbReference>
<name>A0AB36PS33_BRUML</name>